<dbReference type="InterPro" id="IPR027443">
    <property type="entry name" value="IPNS-like_sf"/>
</dbReference>
<name>A0A978UN84_ZIZJJ</name>
<organism evidence="4 5">
    <name type="scientific">Ziziphus jujuba var. spinosa</name>
    <dbReference type="NCBI Taxonomy" id="714518"/>
    <lineage>
        <taxon>Eukaryota</taxon>
        <taxon>Viridiplantae</taxon>
        <taxon>Streptophyta</taxon>
        <taxon>Embryophyta</taxon>
        <taxon>Tracheophyta</taxon>
        <taxon>Spermatophyta</taxon>
        <taxon>Magnoliopsida</taxon>
        <taxon>eudicotyledons</taxon>
        <taxon>Gunneridae</taxon>
        <taxon>Pentapetalae</taxon>
        <taxon>rosids</taxon>
        <taxon>fabids</taxon>
        <taxon>Rosales</taxon>
        <taxon>Rhamnaceae</taxon>
        <taxon>Paliureae</taxon>
        <taxon>Ziziphus</taxon>
    </lineage>
</organism>
<gene>
    <name evidence="4" type="ORF">FEM48_Zijuj10G0119200</name>
</gene>
<dbReference type="Proteomes" id="UP000813462">
    <property type="component" value="Unassembled WGS sequence"/>
</dbReference>
<dbReference type="PANTHER" id="PTHR10209">
    <property type="entry name" value="OXIDOREDUCTASE, 2OG-FE II OXYGENASE FAMILY PROTEIN"/>
    <property type="match status" value="1"/>
</dbReference>
<protein>
    <submittedName>
        <fullName evidence="4">Uncharacterized protein</fullName>
    </submittedName>
</protein>
<accession>A0A978UN84</accession>
<dbReference type="AlphaFoldDB" id="A0A978UN84"/>
<evidence type="ECO:0000313" key="4">
    <source>
        <dbReference type="EMBL" id="KAH7516286.1"/>
    </source>
</evidence>
<keyword evidence="3" id="KW-0408">Iron</keyword>
<sequence length="162" mass="18489">MRNGPKRACEVDVMDTLSIKGFHEQPEEIRSKVYTRESGTGVSYISNVDLFQSKAASWRDTIQLRMGPTPPAPELIPEICRKEVVDVEHRVLANSSGEPRVSIAVFFNPGKREELYGPLPELVSPEKPAHFRQFTLSEFLGRFFTKELDGKSLKNYFRQETE</sequence>
<dbReference type="PANTHER" id="PTHR10209:SF751">
    <property type="entry name" value="OS06G0255100 PROTEIN"/>
    <property type="match status" value="1"/>
</dbReference>
<comment type="caution">
    <text evidence="4">The sequence shown here is derived from an EMBL/GenBank/DDBJ whole genome shotgun (WGS) entry which is preliminary data.</text>
</comment>
<dbReference type="EMBL" id="JAEACU010000010">
    <property type="protein sequence ID" value="KAH7516286.1"/>
    <property type="molecule type" value="Genomic_DNA"/>
</dbReference>
<dbReference type="SUPFAM" id="SSF51197">
    <property type="entry name" value="Clavaminate synthase-like"/>
    <property type="match status" value="1"/>
</dbReference>
<keyword evidence="1" id="KW-0479">Metal-binding</keyword>
<keyword evidence="2" id="KW-0560">Oxidoreductase</keyword>
<evidence type="ECO:0000313" key="5">
    <source>
        <dbReference type="Proteomes" id="UP000813462"/>
    </source>
</evidence>
<evidence type="ECO:0000256" key="3">
    <source>
        <dbReference type="ARBA" id="ARBA00023004"/>
    </source>
</evidence>
<evidence type="ECO:0000256" key="1">
    <source>
        <dbReference type="ARBA" id="ARBA00022723"/>
    </source>
</evidence>
<dbReference type="GO" id="GO:0046872">
    <property type="term" value="F:metal ion binding"/>
    <property type="evidence" value="ECO:0007669"/>
    <property type="project" value="UniProtKB-KW"/>
</dbReference>
<dbReference type="Gene3D" id="2.60.120.330">
    <property type="entry name" value="B-lactam Antibiotic, Isopenicillin N Synthase, Chain"/>
    <property type="match status" value="2"/>
</dbReference>
<proteinExistence type="predicted"/>
<dbReference type="GO" id="GO:0016491">
    <property type="term" value="F:oxidoreductase activity"/>
    <property type="evidence" value="ECO:0007669"/>
    <property type="project" value="UniProtKB-KW"/>
</dbReference>
<evidence type="ECO:0000256" key="2">
    <source>
        <dbReference type="ARBA" id="ARBA00023002"/>
    </source>
</evidence>
<reference evidence="4" key="1">
    <citation type="journal article" date="2021" name="Front. Plant Sci.">
        <title>Chromosome-Scale Genome Assembly for Chinese Sour Jujube and Insights Into Its Genome Evolution and Domestication Signature.</title>
        <authorList>
            <person name="Shen L.-Y."/>
            <person name="Luo H."/>
            <person name="Wang X.-L."/>
            <person name="Wang X.-M."/>
            <person name="Qiu X.-J."/>
            <person name="Liu H."/>
            <person name="Zhou S.-S."/>
            <person name="Jia K.-H."/>
            <person name="Nie S."/>
            <person name="Bao Y.-T."/>
            <person name="Zhang R.-G."/>
            <person name="Yun Q.-Z."/>
            <person name="Chai Y.-H."/>
            <person name="Lu J.-Y."/>
            <person name="Li Y."/>
            <person name="Zhao S.-W."/>
            <person name="Mao J.-F."/>
            <person name="Jia S.-G."/>
            <person name="Mao Y.-M."/>
        </authorList>
    </citation>
    <scope>NUCLEOTIDE SEQUENCE</scope>
    <source>
        <strain evidence="4">AT0</strain>
        <tissue evidence="4">Leaf</tissue>
    </source>
</reference>